<feature type="transmembrane region" description="Helical" evidence="2">
    <location>
        <begin position="97"/>
        <end position="120"/>
    </location>
</feature>
<feature type="compositionally biased region" description="Polar residues" evidence="1">
    <location>
        <begin position="563"/>
        <end position="586"/>
    </location>
</feature>
<reference evidence="3" key="1">
    <citation type="submission" date="2021-01" db="EMBL/GenBank/DDBJ databases">
        <authorList>
            <person name="Kaushik A."/>
        </authorList>
    </citation>
    <scope>NUCLEOTIDE SEQUENCE</scope>
    <source>
        <strain evidence="3">AG2-2IIIB</strain>
    </source>
</reference>
<evidence type="ECO:0000256" key="1">
    <source>
        <dbReference type="SAM" id="MobiDB-lite"/>
    </source>
</evidence>
<evidence type="ECO:0000256" key="2">
    <source>
        <dbReference type="SAM" id="Phobius"/>
    </source>
</evidence>
<protein>
    <recommendedName>
        <fullName evidence="5">Transmembrane protein</fullName>
    </recommendedName>
</protein>
<evidence type="ECO:0008006" key="5">
    <source>
        <dbReference type="Google" id="ProtNLM"/>
    </source>
</evidence>
<keyword evidence="2" id="KW-0812">Transmembrane</keyword>
<name>A0A8H3C470_9AGAM</name>
<feature type="transmembrane region" description="Helical" evidence="2">
    <location>
        <begin position="57"/>
        <end position="77"/>
    </location>
</feature>
<dbReference type="EMBL" id="CAJMWT010003576">
    <property type="protein sequence ID" value="CAE6474459.1"/>
    <property type="molecule type" value="Genomic_DNA"/>
</dbReference>
<keyword evidence="2" id="KW-1133">Transmembrane helix</keyword>
<sequence length="623" mass="70566">MLGSVSKHPSLLIWHYWISLLRIPSAFGGLGVLLFLFVSFSPEVWHYYRSSGIHVQWIFTMATWTLILLNDFFILTIDMKRAYPYFGSIGTQSALSLTSSILSAMSSIPFIQAIVALFSGSNPGSWYFMILPGIPAAIYCVLSVCCLGLVIWPMFSLRNRYRMTWAQIWKCNTKDAFLLHASQPDEHHGNSRIQQRVILNRQMLYIPVNGLGRYFTRLFFRRTHPVERKSYAFARNTFAVLAIGILVFRAITSIIQTKSKIDTRVYSKDCRPINFRKHNVQVLVLENQERTQTGIRIKTNKGEAKPCEQTERRGDGRGQTFLLSYTCNHSIVFDFGFKPYTYLITTKSLNQSFLTYEDMPLIWLANEKEIIPGERALSPFYSTPWRSPPGYNSELEAGLVSRGFITSPIMRDLVLNTDPQYSYISLYPITNLGTTPLTNSTTATASIHITMKPGLNYLRDREPFKKVNSQEPYSLNDGWVDFKTCDFIEDYRSGTVLDVLGSVGGTKLINPFGLVGAFDTSDFSRRLHENYGREPTKDNPDPIQTAAFLRDFVIDFGPLATGASASQSQESSTLRPASDRQGTMNSMVPLLPVQRMNTTEYELDCETTNSSLHVAQKSLNITS</sequence>
<feature type="transmembrane region" description="Helical" evidence="2">
    <location>
        <begin position="12"/>
        <end position="37"/>
    </location>
</feature>
<feature type="region of interest" description="Disordered" evidence="1">
    <location>
        <begin position="563"/>
        <end position="587"/>
    </location>
</feature>
<dbReference type="Proteomes" id="UP000663843">
    <property type="component" value="Unassembled WGS sequence"/>
</dbReference>
<gene>
    <name evidence="3" type="ORF">RDB_LOCUS110721</name>
</gene>
<feature type="transmembrane region" description="Helical" evidence="2">
    <location>
        <begin position="231"/>
        <end position="251"/>
    </location>
</feature>
<comment type="caution">
    <text evidence="3">The sequence shown here is derived from an EMBL/GenBank/DDBJ whole genome shotgun (WGS) entry which is preliminary data.</text>
</comment>
<accession>A0A8H3C470</accession>
<proteinExistence type="predicted"/>
<evidence type="ECO:0000313" key="3">
    <source>
        <dbReference type="EMBL" id="CAE6474459.1"/>
    </source>
</evidence>
<evidence type="ECO:0000313" key="4">
    <source>
        <dbReference type="Proteomes" id="UP000663843"/>
    </source>
</evidence>
<dbReference type="AlphaFoldDB" id="A0A8H3C470"/>
<feature type="transmembrane region" description="Helical" evidence="2">
    <location>
        <begin position="126"/>
        <end position="152"/>
    </location>
</feature>
<keyword evidence="2" id="KW-0472">Membrane</keyword>
<organism evidence="3 4">
    <name type="scientific">Rhizoctonia solani</name>
    <dbReference type="NCBI Taxonomy" id="456999"/>
    <lineage>
        <taxon>Eukaryota</taxon>
        <taxon>Fungi</taxon>
        <taxon>Dikarya</taxon>
        <taxon>Basidiomycota</taxon>
        <taxon>Agaricomycotina</taxon>
        <taxon>Agaricomycetes</taxon>
        <taxon>Cantharellales</taxon>
        <taxon>Ceratobasidiaceae</taxon>
        <taxon>Rhizoctonia</taxon>
    </lineage>
</organism>